<dbReference type="Proteomes" id="UP000308199">
    <property type="component" value="Unassembled WGS sequence"/>
</dbReference>
<dbReference type="OrthoDB" id="20886at2759"/>
<gene>
    <name evidence="7" type="ORF">EW145_g5620</name>
</gene>
<evidence type="ECO:0000256" key="3">
    <source>
        <dbReference type="ARBA" id="ARBA00023015"/>
    </source>
</evidence>
<dbReference type="Pfam" id="PF08598">
    <property type="entry name" value="Sds3"/>
    <property type="match status" value="1"/>
</dbReference>
<evidence type="ECO:0000313" key="8">
    <source>
        <dbReference type="Proteomes" id="UP000308199"/>
    </source>
</evidence>
<feature type="compositionally biased region" description="Acidic residues" evidence="6">
    <location>
        <begin position="282"/>
        <end position="320"/>
    </location>
</feature>
<dbReference type="EMBL" id="SGPK01000356">
    <property type="protein sequence ID" value="THH04307.1"/>
    <property type="molecule type" value="Genomic_DNA"/>
</dbReference>
<feature type="compositionally biased region" description="Basic and acidic residues" evidence="6">
    <location>
        <begin position="810"/>
        <end position="826"/>
    </location>
</feature>
<sequence length="1130" mass="121039">PPPAPPLPKKSPSTAKAAGLDSSSDLSELTEDEQDGSHASTHSGTPEASQRVAKKRNGIVPEPMWNWAYRTTGRKTTDSEEPTSAISKTSNHALTTPTHPFKDPDNEDDENHVDGKTPSRQLASDIDDGGERPADHESEEEDADAAEKIVPDAIPPLKHNTRESSTALTEGDDGDDESGWVESEPESEEDEPPVDEEESIGASDVGDDAGDDDGTLAKNADTAPVVPLAPAGSSIMAGQQLIKTPSPSPSTSPEPEDDAGEGPTNGIVSRATPEKVVKMEPTEPEAGADPDADVDVDNENENDEDPENADQPDPDVYPDPDVEAEVEAEAELDMQPAHRAEALDILAGIELRFALLREALYVEKMEELAVEEAMVLQGMHPEMTHLQTELQVRHDRRLELAAKKRQHEDDHVSLMRKVDENSIWSWWKYERDALQTELFADANRKRRRLEREKRILERGVPARRIPQPPSGPVPPNRVSISELVKFASMDANPQRPTLKRKRKEPLGSGYAYPALSVLSTQEIQNDLQVLAAPRARSYHPPVMAEIGPGMGMVPPFEQHYIEYGGPTVMGIPPPGHAPFNLPPAPITVHHPYAAPPPPPGRVYHHQQSGPPMGSIHHPGRGMQGPGAPAMGGYLPHSGRQLRRTPSPPPMQGYEHNGLQNGGPPYGVTSGPGQHWAPAPPSVASSSTAGAGPSKQPAMNGYSKDHRRAGQNSNKDGQAFDGRERDIKGERERAGLWHENGIKDTQDEHQNMHATPLQPSQHPHRHTPLHQSLQGVPHHHHVVHHRHAAHHHHPPPLRASGGNASQHSLSRPHEMERHMSGPEHESLSRYAPPPIEQINLMSKPASTSPFWKPEDVEPPRERERDRERGRAGPVAPGPPPPVNQLGPPQDRDKFVMTPSQMVQAGLTSRPAEGGTMRREQWIDDGGQGRARYEQIDGAYSQGALPPMDGPTRLAQTHSRQNSNGVISPHLRNGASQGTPPPSSGPGIGPGMGPVYANHLHSPSRVPLGSAHASPRTIASTPKGIPTRPISPLPVKGLSSSTSGYTGPGTPGGASSRLGTPGLAGPGTRPDGPSSGLGHGLGLGHGGGHSSGLYPGVSMLAGPAQPLLPSAGADSAHMAPPKMTVVQLGNGT</sequence>
<feature type="compositionally biased region" description="Gly residues" evidence="6">
    <location>
        <begin position="1073"/>
        <end position="1082"/>
    </location>
</feature>
<protein>
    <recommendedName>
        <fullName evidence="9">Sds3-like-domain-containing protein</fullName>
    </recommendedName>
</protein>
<dbReference type="PANTHER" id="PTHR21964">
    <property type="entry name" value="BREAST CANCER METASTASIS-SUPPRESSOR 1"/>
    <property type="match status" value="1"/>
</dbReference>
<feature type="compositionally biased region" description="Polar residues" evidence="6">
    <location>
        <begin position="82"/>
        <end position="98"/>
    </location>
</feature>
<evidence type="ECO:0000256" key="1">
    <source>
        <dbReference type="ARBA" id="ARBA00004123"/>
    </source>
</evidence>
<evidence type="ECO:0000256" key="5">
    <source>
        <dbReference type="ARBA" id="ARBA00023242"/>
    </source>
</evidence>
<feature type="compositionally biased region" description="Basic residues" evidence="6">
    <location>
        <begin position="776"/>
        <end position="794"/>
    </location>
</feature>
<feature type="region of interest" description="Disordered" evidence="6">
    <location>
        <begin position="747"/>
        <end position="890"/>
    </location>
</feature>
<dbReference type="InterPro" id="IPR013907">
    <property type="entry name" value="Sds3"/>
</dbReference>
<evidence type="ECO:0000313" key="7">
    <source>
        <dbReference type="EMBL" id="THH04307.1"/>
    </source>
</evidence>
<reference evidence="7 8" key="1">
    <citation type="submission" date="2019-02" db="EMBL/GenBank/DDBJ databases">
        <title>Genome sequencing of the rare red list fungi Phellinidium pouzarii.</title>
        <authorList>
            <person name="Buettner E."/>
            <person name="Kellner H."/>
        </authorList>
    </citation>
    <scope>NUCLEOTIDE SEQUENCE [LARGE SCALE GENOMIC DNA]</scope>
    <source>
        <strain evidence="7 8">DSM 108285</strain>
    </source>
</reference>
<feature type="compositionally biased region" description="Polar residues" evidence="6">
    <location>
        <begin position="37"/>
        <end position="48"/>
    </location>
</feature>
<comment type="subcellular location">
    <subcellularLocation>
        <location evidence="1">Nucleus</location>
    </subcellularLocation>
</comment>
<evidence type="ECO:0000256" key="4">
    <source>
        <dbReference type="ARBA" id="ARBA00023163"/>
    </source>
</evidence>
<organism evidence="7 8">
    <name type="scientific">Phellinidium pouzarii</name>
    <dbReference type="NCBI Taxonomy" id="167371"/>
    <lineage>
        <taxon>Eukaryota</taxon>
        <taxon>Fungi</taxon>
        <taxon>Dikarya</taxon>
        <taxon>Basidiomycota</taxon>
        <taxon>Agaricomycotina</taxon>
        <taxon>Agaricomycetes</taxon>
        <taxon>Hymenochaetales</taxon>
        <taxon>Hymenochaetaceae</taxon>
        <taxon>Phellinidium</taxon>
    </lineage>
</organism>
<feature type="compositionally biased region" description="Basic and acidic residues" evidence="6">
    <location>
        <begin position="272"/>
        <end position="281"/>
    </location>
</feature>
<dbReference type="SMART" id="SM01401">
    <property type="entry name" value="Sds3"/>
    <property type="match status" value="1"/>
</dbReference>
<keyword evidence="4" id="KW-0804">Transcription</keyword>
<name>A0A4S4KZY1_9AGAM</name>
<keyword evidence="3" id="KW-0805">Transcription regulation</keyword>
<feature type="region of interest" description="Disordered" evidence="6">
    <location>
        <begin position="1"/>
        <end position="320"/>
    </location>
</feature>
<dbReference type="GO" id="GO:0005654">
    <property type="term" value="C:nucleoplasm"/>
    <property type="evidence" value="ECO:0007669"/>
    <property type="project" value="UniProtKB-ARBA"/>
</dbReference>
<feature type="region of interest" description="Disordered" evidence="6">
    <location>
        <begin position="952"/>
        <end position="1082"/>
    </location>
</feature>
<feature type="compositionally biased region" description="Basic and acidic residues" evidence="6">
    <location>
        <begin position="851"/>
        <end position="869"/>
    </location>
</feature>
<dbReference type="AlphaFoldDB" id="A0A4S4KZY1"/>
<evidence type="ECO:0008006" key="9">
    <source>
        <dbReference type="Google" id="ProtNLM"/>
    </source>
</evidence>
<dbReference type="GO" id="GO:0010468">
    <property type="term" value="P:regulation of gene expression"/>
    <property type="evidence" value="ECO:0007669"/>
    <property type="project" value="UniProtKB-ARBA"/>
</dbReference>
<keyword evidence="5" id="KW-0539">Nucleus</keyword>
<feature type="compositionally biased region" description="Low complexity" evidence="6">
    <location>
        <begin position="681"/>
        <end position="693"/>
    </location>
</feature>
<keyword evidence="8" id="KW-1185">Reference proteome</keyword>
<feature type="compositionally biased region" description="Acidic residues" evidence="6">
    <location>
        <begin position="170"/>
        <end position="214"/>
    </location>
</feature>
<proteinExistence type="predicted"/>
<feature type="region of interest" description="Disordered" evidence="6">
    <location>
        <begin position="595"/>
        <end position="724"/>
    </location>
</feature>
<accession>A0A4S4KZY1</accession>
<feature type="non-terminal residue" evidence="7">
    <location>
        <position position="1"/>
    </location>
</feature>
<feature type="compositionally biased region" description="Polar residues" evidence="6">
    <location>
        <begin position="952"/>
        <end position="964"/>
    </location>
</feature>
<evidence type="ECO:0000256" key="2">
    <source>
        <dbReference type="ARBA" id="ARBA00022491"/>
    </source>
</evidence>
<comment type="caution">
    <text evidence="7">The sequence shown here is derived from an EMBL/GenBank/DDBJ whole genome shotgun (WGS) entry which is preliminary data.</text>
</comment>
<evidence type="ECO:0000256" key="6">
    <source>
        <dbReference type="SAM" id="MobiDB-lite"/>
    </source>
</evidence>
<keyword evidence="2" id="KW-0678">Repressor</keyword>
<feature type="compositionally biased region" description="Low complexity" evidence="6">
    <location>
        <begin position="10"/>
        <end position="27"/>
    </location>
</feature>